<proteinExistence type="predicted"/>
<evidence type="ECO:0008006" key="2">
    <source>
        <dbReference type="Google" id="ProtNLM"/>
    </source>
</evidence>
<name>A0A6C0D573_9ZZZZ</name>
<accession>A0A6C0D573</accession>
<protein>
    <recommendedName>
        <fullName evidence="2">MYM-type domain-containing protein</fullName>
    </recommendedName>
</protein>
<reference evidence="1" key="1">
    <citation type="journal article" date="2020" name="Nature">
        <title>Giant virus diversity and host interactions through global metagenomics.</title>
        <authorList>
            <person name="Schulz F."/>
            <person name="Roux S."/>
            <person name="Paez-Espino D."/>
            <person name="Jungbluth S."/>
            <person name="Walsh D.A."/>
            <person name="Denef V.J."/>
            <person name="McMahon K.D."/>
            <person name="Konstantinidis K.T."/>
            <person name="Eloe-Fadrosh E.A."/>
            <person name="Kyrpides N.C."/>
            <person name="Woyke T."/>
        </authorList>
    </citation>
    <scope>NUCLEOTIDE SEQUENCE</scope>
    <source>
        <strain evidence="1">GVMAG-M-3300023174-116</strain>
    </source>
</reference>
<dbReference type="EMBL" id="MN739534">
    <property type="protein sequence ID" value="QHT11430.1"/>
    <property type="molecule type" value="Genomic_DNA"/>
</dbReference>
<dbReference type="AlphaFoldDB" id="A0A6C0D573"/>
<evidence type="ECO:0000313" key="1">
    <source>
        <dbReference type="EMBL" id="QHT11430.1"/>
    </source>
</evidence>
<organism evidence="1">
    <name type="scientific">viral metagenome</name>
    <dbReference type="NCBI Taxonomy" id="1070528"/>
    <lineage>
        <taxon>unclassified sequences</taxon>
        <taxon>metagenomes</taxon>
        <taxon>organismal metagenomes</taxon>
    </lineage>
</organism>
<sequence length="54" mass="6690">MLYLKELPNDILYIILANTNIMCHVCQKKYNFNILFYKKQSKFYYCSKLCYEFM</sequence>